<dbReference type="PANTHER" id="PTHR34584:SF1">
    <property type="entry name" value="NA(+)_H(+) ANTIPORTER SUBUNIT E1"/>
    <property type="match status" value="1"/>
</dbReference>
<dbReference type="GO" id="GO:0005886">
    <property type="term" value="C:plasma membrane"/>
    <property type="evidence" value="ECO:0007669"/>
    <property type="project" value="UniProtKB-SubCell"/>
</dbReference>
<name>A0A2M7S958_9BACT</name>
<protein>
    <submittedName>
        <fullName evidence="8">Na+/H+ antiporter subunit E</fullName>
    </submittedName>
</protein>
<dbReference type="EMBL" id="PFMR01000220">
    <property type="protein sequence ID" value="PIZ15999.1"/>
    <property type="molecule type" value="Genomic_DNA"/>
</dbReference>
<feature type="transmembrane region" description="Helical" evidence="7">
    <location>
        <begin position="28"/>
        <end position="47"/>
    </location>
</feature>
<reference evidence="9" key="1">
    <citation type="submission" date="2017-09" db="EMBL/GenBank/DDBJ databases">
        <title>Depth-based differentiation of microbial function through sediment-hosted aquifers and enrichment of novel symbionts in the deep terrestrial subsurface.</title>
        <authorList>
            <person name="Probst A.J."/>
            <person name="Ladd B."/>
            <person name="Jarett J.K."/>
            <person name="Geller-Mcgrath D.E."/>
            <person name="Sieber C.M.K."/>
            <person name="Emerson J.B."/>
            <person name="Anantharaman K."/>
            <person name="Thomas B.C."/>
            <person name="Malmstrom R."/>
            <person name="Stieglmeier M."/>
            <person name="Klingl A."/>
            <person name="Woyke T."/>
            <person name="Ryan C.M."/>
            <person name="Banfield J.F."/>
        </authorList>
    </citation>
    <scope>NUCLEOTIDE SEQUENCE [LARGE SCALE GENOMIC DNA]</scope>
</reference>
<evidence type="ECO:0000256" key="1">
    <source>
        <dbReference type="ARBA" id="ARBA00004651"/>
    </source>
</evidence>
<gene>
    <name evidence="8" type="ORF">COY52_08390</name>
</gene>
<keyword evidence="3" id="KW-1003">Cell membrane</keyword>
<keyword evidence="6 7" id="KW-0472">Membrane</keyword>
<evidence type="ECO:0000256" key="7">
    <source>
        <dbReference type="SAM" id="Phobius"/>
    </source>
</evidence>
<feature type="transmembrane region" description="Helical" evidence="7">
    <location>
        <begin position="59"/>
        <end position="82"/>
    </location>
</feature>
<accession>A0A2M7S958</accession>
<feature type="transmembrane region" description="Helical" evidence="7">
    <location>
        <begin position="6"/>
        <end position="23"/>
    </location>
</feature>
<evidence type="ECO:0000313" key="8">
    <source>
        <dbReference type="EMBL" id="PIZ15999.1"/>
    </source>
</evidence>
<organism evidence="8 9">
    <name type="scientific">Candidatus Desantisbacteria bacterium CG_4_10_14_0_8_um_filter_48_22</name>
    <dbReference type="NCBI Taxonomy" id="1974543"/>
    <lineage>
        <taxon>Bacteria</taxon>
        <taxon>Candidatus Desantisiibacteriota</taxon>
    </lineage>
</organism>
<keyword evidence="5 7" id="KW-1133">Transmembrane helix</keyword>
<evidence type="ECO:0000313" key="9">
    <source>
        <dbReference type="Proteomes" id="UP000229307"/>
    </source>
</evidence>
<keyword evidence="4 7" id="KW-0812">Transmembrane</keyword>
<comment type="caution">
    <text evidence="8">The sequence shown here is derived from an EMBL/GenBank/DDBJ whole genome shotgun (WGS) entry which is preliminary data.</text>
</comment>
<evidence type="ECO:0000256" key="4">
    <source>
        <dbReference type="ARBA" id="ARBA00022692"/>
    </source>
</evidence>
<evidence type="ECO:0000256" key="5">
    <source>
        <dbReference type="ARBA" id="ARBA00022989"/>
    </source>
</evidence>
<dbReference type="GO" id="GO:0008324">
    <property type="term" value="F:monoatomic cation transmembrane transporter activity"/>
    <property type="evidence" value="ECO:0007669"/>
    <property type="project" value="InterPro"/>
</dbReference>
<evidence type="ECO:0000256" key="3">
    <source>
        <dbReference type="ARBA" id="ARBA00022475"/>
    </source>
</evidence>
<dbReference type="AlphaFoldDB" id="A0A2M7S958"/>
<evidence type="ECO:0000256" key="6">
    <source>
        <dbReference type="ARBA" id="ARBA00023136"/>
    </source>
</evidence>
<dbReference type="Pfam" id="PF01899">
    <property type="entry name" value="MNHE"/>
    <property type="match status" value="1"/>
</dbReference>
<sequence length="164" mass="18953">MKASKFALFCILFVLWLLLTWTLNYQDVLVGLILSFAIAVFMGDIFTEHPGKFGNITRYLWMAYYIPVFFWYVITANIDVAYRVLHPKMPIKPGIVKVRTTLKSDAARTFLANSITLTPGTMSVDITEDGYLYIHWINVQAMDVEEATKKIVAPFENFIRHIYE</sequence>
<comment type="similarity">
    <text evidence="2">Belongs to the CPA3 antiporters (TC 2.A.63) subunit E family.</text>
</comment>
<dbReference type="PIRSF" id="PIRSF019239">
    <property type="entry name" value="MrpE"/>
    <property type="match status" value="1"/>
</dbReference>
<dbReference type="InterPro" id="IPR002758">
    <property type="entry name" value="Cation_antiport_E"/>
</dbReference>
<dbReference type="Proteomes" id="UP000229307">
    <property type="component" value="Unassembled WGS sequence"/>
</dbReference>
<dbReference type="PANTHER" id="PTHR34584">
    <property type="entry name" value="NA(+)/H(+) ANTIPORTER SUBUNIT E1"/>
    <property type="match status" value="1"/>
</dbReference>
<comment type="subcellular location">
    <subcellularLocation>
        <location evidence="1">Cell membrane</location>
        <topology evidence="1">Multi-pass membrane protein</topology>
    </subcellularLocation>
</comment>
<evidence type="ECO:0000256" key="2">
    <source>
        <dbReference type="ARBA" id="ARBA00006228"/>
    </source>
</evidence>
<proteinExistence type="inferred from homology"/>